<dbReference type="Pfam" id="PF13302">
    <property type="entry name" value="Acetyltransf_3"/>
    <property type="match status" value="1"/>
</dbReference>
<feature type="domain" description="N-acetyltransferase" evidence="1">
    <location>
        <begin position="12"/>
        <end position="176"/>
    </location>
</feature>
<evidence type="ECO:0000313" key="2">
    <source>
        <dbReference type="EMBL" id="RON46436.1"/>
    </source>
</evidence>
<dbReference type="InterPro" id="IPR051531">
    <property type="entry name" value="N-acetyltransferase"/>
</dbReference>
<comment type="caution">
    <text evidence="2">The sequence shown here is derived from an EMBL/GenBank/DDBJ whole genome shotgun (WGS) entry which is preliminary data.</text>
</comment>
<dbReference type="EMBL" id="MOBP01000023">
    <property type="protein sequence ID" value="RON46436.1"/>
    <property type="molecule type" value="Genomic_DNA"/>
</dbReference>
<dbReference type="SUPFAM" id="SSF55729">
    <property type="entry name" value="Acyl-CoA N-acyltransferases (Nat)"/>
    <property type="match status" value="1"/>
</dbReference>
<dbReference type="InterPro" id="IPR016181">
    <property type="entry name" value="Acyl_CoA_acyltransferase"/>
</dbReference>
<dbReference type="GO" id="GO:0008999">
    <property type="term" value="F:protein-N-terminal-alanine acetyltransferase activity"/>
    <property type="evidence" value="ECO:0007669"/>
    <property type="project" value="TreeGrafter"/>
</dbReference>
<organism evidence="2 3">
    <name type="scientific">Pseudomonas frederiksbergensis</name>
    <dbReference type="NCBI Taxonomy" id="104087"/>
    <lineage>
        <taxon>Bacteria</taxon>
        <taxon>Pseudomonadati</taxon>
        <taxon>Pseudomonadota</taxon>
        <taxon>Gammaproteobacteria</taxon>
        <taxon>Pseudomonadales</taxon>
        <taxon>Pseudomonadaceae</taxon>
        <taxon>Pseudomonas</taxon>
    </lineage>
</organism>
<proteinExistence type="predicted"/>
<gene>
    <name evidence="2" type="ORF">BK665_27645</name>
</gene>
<dbReference type="PANTHER" id="PTHR43792:SF9">
    <property type="entry name" value="RIBOSOMAL-PROTEIN-ALANINE ACETYLTRANSFERASE"/>
    <property type="match status" value="1"/>
</dbReference>
<evidence type="ECO:0000313" key="3">
    <source>
        <dbReference type="Proteomes" id="UP000283627"/>
    </source>
</evidence>
<name>A0A423K4K9_9PSED</name>
<dbReference type="RefSeq" id="WP_123410084.1">
    <property type="nucleotide sequence ID" value="NZ_MOBP01000023.1"/>
</dbReference>
<keyword evidence="2" id="KW-0808">Transferase</keyword>
<sequence length="188" mass="21074">MSNFPSIETPRLLLREIVTADAATLLAIHGDGQAMRWFGMDPITDIAQAQALVDTFAEARTQPNPGIRWGIQYKEHEELLGNCGFFKWNRAWKSCALGFALGQSAWGKGVMSEALQATLVWGFEQMQLNRIEATVHPENQACLKLLERLGFVQEGRLRQAGFWLGEHHDLLQLSLLRAEFEPSPISAL</sequence>
<evidence type="ECO:0000259" key="1">
    <source>
        <dbReference type="PROSITE" id="PS51186"/>
    </source>
</evidence>
<dbReference type="InterPro" id="IPR000182">
    <property type="entry name" value="GNAT_dom"/>
</dbReference>
<accession>A0A423K4K9</accession>
<dbReference type="Proteomes" id="UP000283627">
    <property type="component" value="Unassembled WGS sequence"/>
</dbReference>
<dbReference type="Gene3D" id="3.40.630.30">
    <property type="match status" value="1"/>
</dbReference>
<dbReference type="AlphaFoldDB" id="A0A423K4K9"/>
<dbReference type="GO" id="GO:0005737">
    <property type="term" value="C:cytoplasm"/>
    <property type="evidence" value="ECO:0007669"/>
    <property type="project" value="TreeGrafter"/>
</dbReference>
<dbReference type="PROSITE" id="PS51186">
    <property type="entry name" value="GNAT"/>
    <property type="match status" value="1"/>
</dbReference>
<protein>
    <submittedName>
        <fullName evidence="2">GNAT family N-acetyltransferase</fullName>
    </submittedName>
</protein>
<dbReference type="OrthoDB" id="9801669at2"/>
<reference evidence="2 3" key="1">
    <citation type="submission" date="2016-10" db="EMBL/GenBank/DDBJ databases">
        <title>Comparative genome analysis of multiple Pseudomonas spp. focuses on biocontrol and plant growth promoting traits.</title>
        <authorList>
            <person name="Tao X.-Y."/>
            <person name="Taylor C.G."/>
        </authorList>
    </citation>
    <scope>NUCLEOTIDE SEQUENCE [LARGE SCALE GENOMIC DNA]</scope>
    <source>
        <strain evidence="2 3">39A2</strain>
    </source>
</reference>
<dbReference type="PANTHER" id="PTHR43792">
    <property type="entry name" value="GNAT FAMILY, PUTATIVE (AFU_ORTHOLOGUE AFUA_3G00765)-RELATED-RELATED"/>
    <property type="match status" value="1"/>
</dbReference>